<evidence type="ECO:0000313" key="1">
    <source>
        <dbReference type="EnsemblPlants" id="LPERR05G11310.1"/>
    </source>
</evidence>
<dbReference type="Proteomes" id="UP000032180">
    <property type="component" value="Chromosome 5"/>
</dbReference>
<organism evidence="1 2">
    <name type="scientific">Leersia perrieri</name>
    <dbReference type="NCBI Taxonomy" id="77586"/>
    <lineage>
        <taxon>Eukaryota</taxon>
        <taxon>Viridiplantae</taxon>
        <taxon>Streptophyta</taxon>
        <taxon>Embryophyta</taxon>
        <taxon>Tracheophyta</taxon>
        <taxon>Spermatophyta</taxon>
        <taxon>Magnoliopsida</taxon>
        <taxon>Liliopsida</taxon>
        <taxon>Poales</taxon>
        <taxon>Poaceae</taxon>
        <taxon>BOP clade</taxon>
        <taxon>Oryzoideae</taxon>
        <taxon>Oryzeae</taxon>
        <taxon>Oryzinae</taxon>
        <taxon>Leersia</taxon>
    </lineage>
</organism>
<accession>A0A0D9WFV6</accession>
<dbReference type="HOGENOM" id="CLU_2486628_0_0_1"/>
<protein>
    <submittedName>
        <fullName evidence="1">Uncharacterized protein</fullName>
    </submittedName>
</protein>
<keyword evidence="2" id="KW-1185">Reference proteome</keyword>
<dbReference type="AlphaFoldDB" id="A0A0D9WFV6"/>
<reference evidence="1 2" key="1">
    <citation type="submission" date="2012-08" db="EMBL/GenBank/DDBJ databases">
        <title>Oryza genome evolution.</title>
        <authorList>
            <person name="Wing R.A."/>
        </authorList>
    </citation>
    <scope>NUCLEOTIDE SEQUENCE</scope>
</reference>
<sequence length="87" mass="9295">MIACVVPCGVAADFAGTGTPVVRLSFGRRRSYALPYSGFGAAHGFCLDGREPGTGQIRCPGRMFRDKARAIDGLKRYPGSRDDAKLT</sequence>
<proteinExistence type="predicted"/>
<evidence type="ECO:0000313" key="2">
    <source>
        <dbReference type="Proteomes" id="UP000032180"/>
    </source>
</evidence>
<reference evidence="1" key="3">
    <citation type="submission" date="2015-04" db="UniProtKB">
        <authorList>
            <consortium name="EnsemblPlants"/>
        </authorList>
    </citation>
    <scope>IDENTIFICATION</scope>
</reference>
<reference evidence="2" key="2">
    <citation type="submission" date="2013-12" db="EMBL/GenBank/DDBJ databases">
        <authorList>
            <person name="Yu Y."/>
            <person name="Lee S."/>
            <person name="de Baynast K."/>
            <person name="Wissotski M."/>
            <person name="Liu L."/>
            <person name="Talag J."/>
            <person name="Goicoechea J."/>
            <person name="Angelova A."/>
            <person name="Jetty R."/>
            <person name="Kudrna D."/>
            <person name="Golser W."/>
            <person name="Rivera L."/>
            <person name="Zhang J."/>
            <person name="Wing R."/>
        </authorList>
    </citation>
    <scope>NUCLEOTIDE SEQUENCE</scope>
</reference>
<dbReference type="Gramene" id="LPERR05G11310.1">
    <property type="protein sequence ID" value="LPERR05G11310.1"/>
    <property type="gene ID" value="LPERR05G11310"/>
</dbReference>
<name>A0A0D9WFV6_9ORYZ</name>
<dbReference type="EnsemblPlants" id="LPERR05G11310.1">
    <property type="protein sequence ID" value="LPERR05G11310.1"/>
    <property type="gene ID" value="LPERR05G11310"/>
</dbReference>